<gene>
    <name evidence="1" type="ORF">EJ04DRAFT_571320</name>
</gene>
<dbReference type="AlphaFoldDB" id="A0A9P4UV51"/>
<keyword evidence="2" id="KW-1185">Reference proteome</keyword>
<name>A0A9P4UV51_9PLEO</name>
<dbReference type="OrthoDB" id="3795508at2759"/>
<evidence type="ECO:0000313" key="1">
    <source>
        <dbReference type="EMBL" id="KAF2726403.1"/>
    </source>
</evidence>
<evidence type="ECO:0000313" key="2">
    <source>
        <dbReference type="Proteomes" id="UP000799444"/>
    </source>
</evidence>
<comment type="caution">
    <text evidence="1">The sequence shown here is derived from an EMBL/GenBank/DDBJ whole genome shotgun (WGS) entry which is preliminary data.</text>
</comment>
<sequence>MPIRAPPGALLEAFRVHCLRVVRAFACGKKPVYSFEKASSSKCTYCTKGNEKCNPIPDYCSDEYAAFMNALDAWNKEDNEAEKADIFTVVKSEAKVLSDVVKVTQAGETGLSVPELLLANHGRLGSLEDSVKKVGQAIKQSETRKVLNARRRKAIAFQTLSYSDEEDEGNESMEL</sequence>
<protein>
    <submittedName>
        <fullName evidence="1">Uncharacterized protein</fullName>
    </submittedName>
</protein>
<dbReference type="Proteomes" id="UP000799444">
    <property type="component" value="Unassembled WGS sequence"/>
</dbReference>
<accession>A0A9P4UV51</accession>
<organism evidence="1 2">
    <name type="scientific">Polyplosphaeria fusca</name>
    <dbReference type="NCBI Taxonomy" id="682080"/>
    <lineage>
        <taxon>Eukaryota</taxon>
        <taxon>Fungi</taxon>
        <taxon>Dikarya</taxon>
        <taxon>Ascomycota</taxon>
        <taxon>Pezizomycotina</taxon>
        <taxon>Dothideomycetes</taxon>
        <taxon>Pleosporomycetidae</taxon>
        <taxon>Pleosporales</taxon>
        <taxon>Tetraplosphaeriaceae</taxon>
        <taxon>Polyplosphaeria</taxon>
    </lineage>
</organism>
<dbReference type="EMBL" id="ML996536">
    <property type="protein sequence ID" value="KAF2726403.1"/>
    <property type="molecule type" value="Genomic_DNA"/>
</dbReference>
<reference evidence="1" key="1">
    <citation type="journal article" date="2020" name="Stud. Mycol.">
        <title>101 Dothideomycetes genomes: a test case for predicting lifestyles and emergence of pathogens.</title>
        <authorList>
            <person name="Haridas S."/>
            <person name="Albert R."/>
            <person name="Binder M."/>
            <person name="Bloem J."/>
            <person name="Labutti K."/>
            <person name="Salamov A."/>
            <person name="Andreopoulos B."/>
            <person name="Baker S."/>
            <person name="Barry K."/>
            <person name="Bills G."/>
            <person name="Bluhm B."/>
            <person name="Cannon C."/>
            <person name="Castanera R."/>
            <person name="Culley D."/>
            <person name="Daum C."/>
            <person name="Ezra D."/>
            <person name="Gonzalez J."/>
            <person name="Henrissat B."/>
            <person name="Kuo A."/>
            <person name="Liang C."/>
            <person name="Lipzen A."/>
            <person name="Lutzoni F."/>
            <person name="Magnuson J."/>
            <person name="Mondo S."/>
            <person name="Nolan M."/>
            <person name="Ohm R."/>
            <person name="Pangilinan J."/>
            <person name="Park H.-J."/>
            <person name="Ramirez L."/>
            <person name="Alfaro M."/>
            <person name="Sun H."/>
            <person name="Tritt A."/>
            <person name="Yoshinaga Y."/>
            <person name="Zwiers L.-H."/>
            <person name="Turgeon B."/>
            <person name="Goodwin S."/>
            <person name="Spatafora J."/>
            <person name="Crous P."/>
            <person name="Grigoriev I."/>
        </authorList>
    </citation>
    <scope>NUCLEOTIDE SEQUENCE</scope>
    <source>
        <strain evidence="1">CBS 125425</strain>
    </source>
</reference>
<proteinExistence type="predicted"/>